<evidence type="ECO:0000313" key="1">
    <source>
        <dbReference type="EMBL" id="CAK5074232.1"/>
    </source>
</evidence>
<comment type="caution">
    <text evidence="1">The sequence shown here is derived from an EMBL/GenBank/DDBJ whole genome shotgun (WGS) entry which is preliminary data.</text>
</comment>
<sequence length="78" mass="8442">MLAEAKTHFLGLNFRLKRLNLSNTLLKALICSSKLSDLVKISISSTYAMTLSSPVNTCAIILAKALVAFLSPKGKFTI</sequence>
<keyword evidence="2" id="KW-1185">Reference proteome</keyword>
<proteinExistence type="predicted"/>
<reference evidence="1" key="1">
    <citation type="submission" date="2023-11" db="EMBL/GenBank/DDBJ databases">
        <authorList>
            <person name="Poullet M."/>
        </authorList>
    </citation>
    <scope>NUCLEOTIDE SEQUENCE</scope>
    <source>
        <strain evidence="1">E1834</strain>
    </source>
</reference>
<organism evidence="1 2">
    <name type="scientific">Meloidogyne enterolobii</name>
    <name type="common">Root-knot nematode worm</name>
    <name type="synonym">Meloidogyne mayaguensis</name>
    <dbReference type="NCBI Taxonomy" id="390850"/>
    <lineage>
        <taxon>Eukaryota</taxon>
        <taxon>Metazoa</taxon>
        <taxon>Ecdysozoa</taxon>
        <taxon>Nematoda</taxon>
        <taxon>Chromadorea</taxon>
        <taxon>Rhabditida</taxon>
        <taxon>Tylenchina</taxon>
        <taxon>Tylenchomorpha</taxon>
        <taxon>Tylenchoidea</taxon>
        <taxon>Meloidogynidae</taxon>
        <taxon>Meloidogyninae</taxon>
        <taxon>Meloidogyne</taxon>
    </lineage>
</organism>
<protein>
    <submittedName>
        <fullName evidence="1">Uncharacterized protein</fullName>
    </submittedName>
</protein>
<evidence type="ECO:0000313" key="2">
    <source>
        <dbReference type="Proteomes" id="UP001497535"/>
    </source>
</evidence>
<gene>
    <name evidence="1" type="ORF">MENTE1834_LOCUS20961</name>
</gene>
<accession>A0ACB0Z5H5</accession>
<name>A0ACB0Z5H5_MELEN</name>
<dbReference type="EMBL" id="CAVMJV010000025">
    <property type="protein sequence ID" value="CAK5074232.1"/>
    <property type="molecule type" value="Genomic_DNA"/>
</dbReference>
<dbReference type="Proteomes" id="UP001497535">
    <property type="component" value="Unassembled WGS sequence"/>
</dbReference>